<evidence type="ECO:0000256" key="2">
    <source>
        <dbReference type="ARBA" id="ARBA00022629"/>
    </source>
</evidence>
<dbReference type="GO" id="GO:0016301">
    <property type="term" value="F:kinase activity"/>
    <property type="evidence" value="ECO:0007669"/>
    <property type="project" value="UniProtKB-KW"/>
</dbReference>
<dbReference type="SUPFAM" id="SSF53067">
    <property type="entry name" value="Actin-like ATPase domain"/>
    <property type="match status" value="2"/>
</dbReference>
<dbReference type="AlphaFoldDB" id="A0A1L7RKE3"/>
<dbReference type="EMBL" id="LK995461">
    <property type="protein sequence ID" value="CED89972.1"/>
    <property type="molecule type" value="Genomic_DNA"/>
</dbReference>
<comment type="similarity">
    <text evidence="1">Belongs to the FGGY kinase family.</text>
</comment>
<reference evidence="7" key="1">
    <citation type="submission" date="2014-07" db="EMBL/GenBank/DDBJ databases">
        <authorList>
            <person name="Zhang J.E."/>
            <person name="Yang H."/>
            <person name="Guo J."/>
            <person name="Deng Z."/>
            <person name="Luo H."/>
            <person name="Luo M."/>
            <person name="Zhao B."/>
        </authorList>
    </citation>
    <scope>NUCLEOTIDE SEQUENCE</scope>
    <source>
        <strain evidence="7">AM4</strain>
    </source>
</reference>
<dbReference type="GO" id="GO:0042732">
    <property type="term" value="P:D-xylose metabolic process"/>
    <property type="evidence" value="ECO:0007669"/>
    <property type="project" value="UniProtKB-KW"/>
</dbReference>
<dbReference type="InterPro" id="IPR050406">
    <property type="entry name" value="FGGY_Carb_Kinase"/>
</dbReference>
<dbReference type="Pfam" id="PF02782">
    <property type="entry name" value="FGGY_C"/>
    <property type="match status" value="1"/>
</dbReference>
<dbReference type="PIRSF" id="PIRSF000538">
    <property type="entry name" value="GlpK"/>
    <property type="match status" value="1"/>
</dbReference>
<protein>
    <submittedName>
        <fullName evidence="7">Xylulokinase</fullName>
    </submittedName>
</protein>
<dbReference type="CDD" id="cd00366">
    <property type="entry name" value="ASKHA_NBD_FGGY"/>
    <property type="match status" value="1"/>
</dbReference>
<gene>
    <name evidence="7" type="ORF">AAM4_0077</name>
</gene>
<accession>A0A1L7RKE3</accession>
<dbReference type="InterPro" id="IPR043129">
    <property type="entry name" value="ATPase_NBD"/>
</dbReference>
<evidence type="ECO:0000256" key="3">
    <source>
        <dbReference type="ARBA" id="ARBA00022679"/>
    </source>
</evidence>
<evidence type="ECO:0000259" key="6">
    <source>
        <dbReference type="Pfam" id="PF02782"/>
    </source>
</evidence>
<dbReference type="InterPro" id="IPR018484">
    <property type="entry name" value="FGGY_N"/>
</dbReference>
<dbReference type="PANTHER" id="PTHR43095">
    <property type="entry name" value="SUGAR KINASE"/>
    <property type="match status" value="1"/>
</dbReference>
<keyword evidence="2" id="KW-0859">Xylose metabolism</keyword>
<dbReference type="Pfam" id="PF00370">
    <property type="entry name" value="FGGY_N"/>
    <property type="match status" value="1"/>
</dbReference>
<evidence type="ECO:0000313" key="7">
    <source>
        <dbReference type="EMBL" id="CED89972.1"/>
    </source>
</evidence>
<dbReference type="InterPro" id="IPR000577">
    <property type="entry name" value="Carb_kinase_FGGY"/>
</dbReference>
<keyword evidence="4 7" id="KW-0418">Kinase</keyword>
<evidence type="ECO:0000256" key="1">
    <source>
        <dbReference type="ARBA" id="ARBA00009156"/>
    </source>
</evidence>
<dbReference type="InterPro" id="IPR018485">
    <property type="entry name" value="FGGY_C"/>
</dbReference>
<name>A0A1L7RKE3_9ACTO</name>
<keyword evidence="2" id="KW-0119">Carbohydrate metabolism</keyword>
<sequence>MMSTFVGIDLGTSATKAVVVDAGGEVIARARCAHPRSRSVQGRVDPRAWEESIRGALADLGTALAGAAGVGIDVHCPVAVPLDAAGKACGLGVVWDNNILRYYFNQYSDQRSPQALAATGNHPSQSTFMALAYPYLRNHDTDAFAGMAAFGMAGTWLGALLTGETALDPTQASYSGIFNTLDPAQGWIQETVDLLEVDPGTLPPVKHAVEILGTVTPAAASDFGLPTGIPVSVGSADTPAASYALGTRPGTKPFFIMGTTHVINSCLAAPDTRATALQRCGNRPGEWLINGVTNGGDALATGALVAGFGEADGGVAGMIRTAYDISREDAVTAPFFIPHVMRERGPLWFEAPCARLVDITRETSRAQVARGIVDGVLLVDRMVLGSCVPKGSGSIYVTGAFGADEAFPQMLADILDAELDLVDESYLPAIGAAGMCGATVADAVLPEVVSRRVSPRPDWVAINDDRWEAFRASWTDATGREPLPEI</sequence>
<evidence type="ECO:0000259" key="5">
    <source>
        <dbReference type="Pfam" id="PF00370"/>
    </source>
</evidence>
<dbReference type="PANTHER" id="PTHR43095:SF5">
    <property type="entry name" value="XYLULOSE KINASE"/>
    <property type="match status" value="1"/>
</dbReference>
<proteinExistence type="inferred from homology"/>
<organism evidence="7">
    <name type="scientific">Actinomyces succiniciruminis</name>
    <dbReference type="NCBI Taxonomy" id="1522002"/>
    <lineage>
        <taxon>Bacteria</taxon>
        <taxon>Bacillati</taxon>
        <taxon>Actinomycetota</taxon>
        <taxon>Actinomycetes</taxon>
        <taxon>Actinomycetales</taxon>
        <taxon>Actinomycetaceae</taxon>
        <taxon>Actinomyces</taxon>
    </lineage>
</organism>
<feature type="domain" description="Carbohydrate kinase FGGY N-terminal" evidence="5">
    <location>
        <begin position="5"/>
        <end position="241"/>
    </location>
</feature>
<feature type="domain" description="Carbohydrate kinase FGGY C-terminal" evidence="6">
    <location>
        <begin position="330"/>
        <end position="437"/>
    </location>
</feature>
<keyword evidence="3" id="KW-0808">Transferase</keyword>
<evidence type="ECO:0000256" key="4">
    <source>
        <dbReference type="ARBA" id="ARBA00022777"/>
    </source>
</evidence>
<dbReference type="Gene3D" id="3.30.420.40">
    <property type="match status" value="2"/>
</dbReference>